<evidence type="ECO:0000256" key="6">
    <source>
        <dbReference type="ARBA" id="ARBA00023049"/>
    </source>
</evidence>
<name>A0A2D1KN44_9LACO</name>
<dbReference type="GeneID" id="65916839"/>
<keyword evidence="10" id="KW-1185">Reference proteome</keyword>
<dbReference type="PROSITE" id="PS50249">
    <property type="entry name" value="MPN"/>
    <property type="match status" value="1"/>
</dbReference>
<evidence type="ECO:0000256" key="3">
    <source>
        <dbReference type="ARBA" id="ARBA00022723"/>
    </source>
</evidence>
<dbReference type="AlphaFoldDB" id="A0A2D1KN44"/>
<protein>
    <recommendedName>
        <fullName evidence="8">MPN domain-containing protein</fullName>
    </recommendedName>
</protein>
<dbReference type="GO" id="GO:0006508">
    <property type="term" value="P:proteolysis"/>
    <property type="evidence" value="ECO:0007669"/>
    <property type="project" value="UniProtKB-KW"/>
</dbReference>
<keyword evidence="5" id="KW-0862">Zinc</keyword>
<organism evidence="9 10">
    <name type="scientific">Loigolactobacillus coryniformis subsp. torquens DSM 20004 = KCTC 3535</name>
    <dbReference type="NCBI Taxonomy" id="1423822"/>
    <lineage>
        <taxon>Bacteria</taxon>
        <taxon>Bacillati</taxon>
        <taxon>Bacillota</taxon>
        <taxon>Bacilli</taxon>
        <taxon>Lactobacillales</taxon>
        <taxon>Lactobacillaceae</taxon>
        <taxon>Loigolactobacillus</taxon>
    </lineage>
</organism>
<accession>A0A2D1KN44</accession>
<evidence type="ECO:0000256" key="7">
    <source>
        <dbReference type="RuleBase" id="RU003797"/>
    </source>
</evidence>
<dbReference type="SUPFAM" id="SSF47781">
    <property type="entry name" value="RuvA domain 2-like"/>
    <property type="match status" value="1"/>
</dbReference>
<keyword evidence="3" id="KW-0479">Metal-binding</keyword>
<dbReference type="Gene3D" id="1.10.150.20">
    <property type="entry name" value="5' to 3' exonuclease, C-terminal subdomain"/>
    <property type="match status" value="1"/>
</dbReference>
<dbReference type="InterPro" id="IPR010994">
    <property type="entry name" value="RuvA_2-like"/>
</dbReference>
<sequence>MLRLETHKEPLQPREQLVYAGAASLTDQQLLAILLRTGTKQLPVMTVAAQVLQTYPQLATLAHAKISELQQITGIGQTKAIELQAALELGRRCQLAAQLRFGTIASSQQVGEMMIKRFAGCRQEHLIVVYLDTKNQIIKEQELFRGTLNASIAHPREIFAYGLQLAAARFILVHNHPSGLTEPSNYDLKFTQRVASCGELMGIECLDHLIVGQQQYSSLKERGDL</sequence>
<proteinExistence type="inferred from homology"/>
<feature type="domain" description="MPN" evidence="8">
    <location>
        <begin position="103"/>
        <end position="225"/>
    </location>
</feature>
<evidence type="ECO:0000256" key="4">
    <source>
        <dbReference type="ARBA" id="ARBA00022801"/>
    </source>
</evidence>
<keyword evidence="2" id="KW-0645">Protease</keyword>
<evidence type="ECO:0000313" key="10">
    <source>
        <dbReference type="Proteomes" id="UP000223559"/>
    </source>
</evidence>
<dbReference type="InterPro" id="IPR037518">
    <property type="entry name" value="MPN"/>
</dbReference>
<evidence type="ECO:0000256" key="5">
    <source>
        <dbReference type="ARBA" id="ARBA00022833"/>
    </source>
</evidence>
<dbReference type="CDD" id="cd08071">
    <property type="entry name" value="MPN_DUF2466"/>
    <property type="match status" value="1"/>
</dbReference>
<dbReference type="PANTHER" id="PTHR30471">
    <property type="entry name" value="DNA REPAIR PROTEIN RADC"/>
    <property type="match status" value="1"/>
</dbReference>
<dbReference type="EMBL" id="CP017697">
    <property type="protein sequence ID" value="ATO43554.1"/>
    <property type="molecule type" value="Genomic_DNA"/>
</dbReference>
<dbReference type="InterPro" id="IPR020891">
    <property type="entry name" value="UPF0758_CS"/>
</dbReference>
<evidence type="ECO:0000256" key="1">
    <source>
        <dbReference type="ARBA" id="ARBA00010243"/>
    </source>
</evidence>
<dbReference type="Proteomes" id="UP000223559">
    <property type="component" value="Chromosome"/>
</dbReference>
<evidence type="ECO:0000256" key="2">
    <source>
        <dbReference type="ARBA" id="ARBA00022670"/>
    </source>
</evidence>
<dbReference type="NCBIfam" id="NF000642">
    <property type="entry name" value="PRK00024.1"/>
    <property type="match status" value="1"/>
</dbReference>
<dbReference type="Gene3D" id="3.40.140.10">
    <property type="entry name" value="Cytidine Deaminase, domain 2"/>
    <property type="match status" value="1"/>
</dbReference>
<dbReference type="NCBIfam" id="TIGR00608">
    <property type="entry name" value="radc"/>
    <property type="match status" value="1"/>
</dbReference>
<dbReference type="InterPro" id="IPR046778">
    <property type="entry name" value="UPF0758_N"/>
</dbReference>
<dbReference type="RefSeq" id="WP_003679614.1">
    <property type="nucleotide sequence ID" value="NZ_AEOS01000195.1"/>
</dbReference>
<dbReference type="PROSITE" id="PS01302">
    <property type="entry name" value="UPF0758"/>
    <property type="match status" value="1"/>
</dbReference>
<dbReference type="PANTHER" id="PTHR30471:SF3">
    <property type="entry name" value="UPF0758 PROTEIN YEES-RELATED"/>
    <property type="match status" value="1"/>
</dbReference>
<dbReference type="Pfam" id="PF04002">
    <property type="entry name" value="RadC"/>
    <property type="match status" value="1"/>
</dbReference>
<evidence type="ECO:0000259" key="8">
    <source>
        <dbReference type="PROSITE" id="PS50249"/>
    </source>
</evidence>
<keyword evidence="6" id="KW-0482">Metalloprotease</keyword>
<dbReference type="Pfam" id="PF20582">
    <property type="entry name" value="UPF0758_N"/>
    <property type="match status" value="1"/>
</dbReference>
<keyword evidence="4" id="KW-0378">Hydrolase</keyword>
<dbReference type="InterPro" id="IPR025657">
    <property type="entry name" value="RadC_JAB"/>
</dbReference>
<reference evidence="9 10" key="1">
    <citation type="submission" date="2016-10" db="EMBL/GenBank/DDBJ databases">
        <title>The whole genome sequencing and assembly of L. cotyniformis subsp. torquens DSM 20004 strain.</title>
        <authorList>
            <person name="Park M.-K."/>
            <person name="Lee Y.-J."/>
            <person name="Yi H."/>
            <person name="Bahn Y.-S."/>
            <person name="Kim J.F."/>
            <person name="Lee D.-W."/>
        </authorList>
    </citation>
    <scope>NUCLEOTIDE SEQUENCE [LARGE SCALE GENOMIC DNA]</scope>
    <source>
        <strain evidence="9 10">DSM 20004</strain>
    </source>
</reference>
<dbReference type="GO" id="GO:0008237">
    <property type="term" value="F:metallopeptidase activity"/>
    <property type="evidence" value="ECO:0007669"/>
    <property type="project" value="UniProtKB-KW"/>
</dbReference>
<dbReference type="InterPro" id="IPR001405">
    <property type="entry name" value="UPF0758"/>
</dbReference>
<dbReference type="OrthoDB" id="9804482at2"/>
<comment type="similarity">
    <text evidence="1 7">Belongs to the UPF0758 family.</text>
</comment>
<gene>
    <name evidence="9" type="ORF">LC20004_06385</name>
</gene>
<dbReference type="KEGG" id="lcy:LC20004_06385"/>
<dbReference type="GO" id="GO:0046872">
    <property type="term" value="F:metal ion binding"/>
    <property type="evidence" value="ECO:0007669"/>
    <property type="project" value="UniProtKB-KW"/>
</dbReference>
<evidence type="ECO:0000313" key="9">
    <source>
        <dbReference type="EMBL" id="ATO43554.1"/>
    </source>
</evidence>